<feature type="compositionally biased region" description="Polar residues" evidence="1">
    <location>
        <begin position="99"/>
        <end position="116"/>
    </location>
</feature>
<evidence type="ECO:0000313" key="2">
    <source>
        <dbReference type="EMBL" id="RDB22421.1"/>
    </source>
</evidence>
<name>A0A369JJN5_HYPMA</name>
<dbReference type="InParanoid" id="A0A369JJN5"/>
<dbReference type="EMBL" id="LUEZ02000050">
    <property type="protein sequence ID" value="RDB22421.1"/>
    <property type="molecule type" value="Genomic_DNA"/>
</dbReference>
<feature type="compositionally biased region" description="Low complexity" evidence="1">
    <location>
        <begin position="117"/>
        <end position="126"/>
    </location>
</feature>
<sequence length="178" mass="19341">MASVRLVHGLSAQTQLVSLSESNGSPSDANAYVHMSGHGMTIIRRYDHPSPDPIAPLNPYFHKSPSLSSVPGPHLHNLRSTTLSNPFVGFPGSPFPQIKSNVSDAKSGQYRSYTSQPAASSPAASSHGQRDPIHHPRSANDFYLQPFFSRTFLFDSTIDGSSPAATFRRLSFTASWED</sequence>
<proteinExistence type="predicted"/>
<organism evidence="2 3">
    <name type="scientific">Hypsizygus marmoreus</name>
    <name type="common">White beech mushroom</name>
    <name type="synonym">Agaricus marmoreus</name>
    <dbReference type="NCBI Taxonomy" id="39966"/>
    <lineage>
        <taxon>Eukaryota</taxon>
        <taxon>Fungi</taxon>
        <taxon>Dikarya</taxon>
        <taxon>Basidiomycota</taxon>
        <taxon>Agaricomycotina</taxon>
        <taxon>Agaricomycetes</taxon>
        <taxon>Agaricomycetidae</taxon>
        <taxon>Agaricales</taxon>
        <taxon>Tricholomatineae</taxon>
        <taxon>Lyophyllaceae</taxon>
        <taxon>Hypsizygus</taxon>
    </lineage>
</organism>
<dbReference type="AlphaFoldDB" id="A0A369JJN5"/>
<feature type="region of interest" description="Disordered" evidence="1">
    <location>
        <begin position="99"/>
        <end position="136"/>
    </location>
</feature>
<evidence type="ECO:0000256" key="1">
    <source>
        <dbReference type="SAM" id="MobiDB-lite"/>
    </source>
</evidence>
<keyword evidence="3" id="KW-1185">Reference proteome</keyword>
<comment type="caution">
    <text evidence="2">The sequence shown here is derived from an EMBL/GenBank/DDBJ whole genome shotgun (WGS) entry which is preliminary data.</text>
</comment>
<dbReference type="Proteomes" id="UP000076154">
    <property type="component" value="Unassembled WGS sequence"/>
</dbReference>
<reference evidence="2" key="1">
    <citation type="submission" date="2018-04" db="EMBL/GenBank/DDBJ databases">
        <title>Whole genome sequencing of Hypsizygus marmoreus.</title>
        <authorList>
            <person name="Choi I.-G."/>
            <person name="Min B."/>
            <person name="Kim J.-G."/>
            <person name="Kim S."/>
            <person name="Oh Y.-L."/>
            <person name="Kong W.-S."/>
            <person name="Park H."/>
            <person name="Jeong J."/>
            <person name="Song E.-S."/>
        </authorList>
    </citation>
    <scope>NUCLEOTIDE SEQUENCE [LARGE SCALE GENOMIC DNA]</scope>
    <source>
        <strain evidence="2">51987-8</strain>
    </source>
</reference>
<evidence type="ECO:0000313" key="3">
    <source>
        <dbReference type="Proteomes" id="UP000076154"/>
    </source>
</evidence>
<accession>A0A369JJN5</accession>
<protein>
    <submittedName>
        <fullName evidence="2">Uncharacterized protein</fullName>
    </submittedName>
</protein>
<gene>
    <name evidence="2" type="ORF">Hypma_010413</name>
</gene>